<evidence type="ECO:0000313" key="3">
    <source>
        <dbReference type="Proteomes" id="UP001154078"/>
    </source>
</evidence>
<dbReference type="OrthoDB" id="6359856at2759"/>
<feature type="chain" id="PRO_5040105149" evidence="1">
    <location>
        <begin position="20"/>
        <end position="231"/>
    </location>
</feature>
<proteinExistence type="predicted"/>
<protein>
    <submittedName>
        <fullName evidence="2">Uncharacterized protein</fullName>
    </submittedName>
</protein>
<evidence type="ECO:0000313" key="2">
    <source>
        <dbReference type="EMBL" id="CAH0548718.1"/>
    </source>
</evidence>
<organism evidence="2 3">
    <name type="scientific">Brassicogethes aeneus</name>
    <name type="common">Rape pollen beetle</name>
    <name type="synonym">Meligethes aeneus</name>
    <dbReference type="NCBI Taxonomy" id="1431903"/>
    <lineage>
        <taxon>Eukaryota</taxon>
        <taxon>Metazoa</taxon>
        <taxon>Ecdysozoa</taxon>
        <taxon>Arthropoda</taxon>
        <taxon>Hexapoda</taxon>
        <taxon>Insecta</taxon>
        <taxon>Pterygota</taxon>
        <taxon>Neoptera</taxon>
        <taxon>Endopterygota</taxon>
        <taxon>Coleoptera</taxon>
        <taxon>Polyphaga</taxon>
        <taxon>Cucujiformia</taxon>
        <taxon>Nitidulidae</taxon>
        <taxon>Meligethinae</taxon>
        <taxon>Brassicogethes</taxon>
    </lineage>
</organism>
<sequence length="231" mass="26749">MKSVCIFVLCSVGLCYSSAIPVWELLKKEEKKSFIYSLFAKEVENYCELLKVKSCNTDLLKYGLDRIDSLSELELDSLDPYQREADDLIWNTILLGNKHQKTTVQPKTSTTPKPNSYEDNIFSDNFGFDDIQENSPKYENFQYMIPPEGLIVKLDEISPIMSQLYKLNSYINVKDIQNKKDDQSITFIGFKIPEISEEKEHSRKEKSDEIKILPNDDGFDDFIFKIKPPKA</sequence>
<gene>
    <name evidence="2" type="ORF">MELIAE_LOCUS2131</name>
</gene>
<dbReference type="EMBL" id="OV121141">
    <property type="protein sequence ID" value="CAH0548718.1"/>
    <property type="molecule type" value="Genomic_DNA"/>
</dbReference>
<dbReference type="AlphaFoldDB" id="A0A9P0AVX9"/>
<evidence type="ECO:0000256" key="1">
    <source>
        <dbReference type="SAM" id="SignalP"/>
    </source>
</evidence>
<keyword evidence="1" id="KW-0732">Signal</keyword>
<feature type="signal peptide" evidence="1">
    <location>
        <begin position="1"/>
        <end position="19"/>
    </location>
</feature>
<name>A0A9P0AVX9_BRAAE</name>
<keyword evidence="3" id="KW-1185">Reference proteome</keyword>
<accession>A0A9P0AVX9</accession>
<dbReference type="Proteomes" id="UP001154078">
    <property type="component" value="Chromosome 10"/>
</dbReference>
<reference evidence="2" key="1">
    <citation type="submission" date="2021-12" db="EMBL/GenBank/DDBJ databases">
        <authorList>
            <person name="King R."/>
        </authorList>
    </citation>
    <scope>NUCLEOTIDE SEQUENCE</scope>
</reference>